<gene>
    <name evidence="2" type="ORF">GCM10010357_70000</name>
</gene>
<dbReference type="Proteomes" id="UP001500879">
    <property type="component" value="Unassembled WGS sequence"/>
</dbReference>
<comment type="caution">
    <text evidence="2">The sequence shown here is derived from an EMBL/GenBank/DDBJ whole genome shotgun (WGS) entry which is preliminary data.</text>
</comment>
<reference evidence="2 3" key="1">
    <citation type="journal article" date="2019" name="Int. J. Syst. Evol. Microbiol.">
        <title>The Global Catalogue of Microorganisms (GCM) 10K type strain sequencing project: providing services to taxonomists for standard genome sequencing and annotation.</title>
        <authorList>
            <consortium name="The Broad Institute Genomics Platform"/>
            <consortium name="The Broad Institute Genome Sequencing Center for Infectious Disease"/>
            <person name="Wu L."/>
            <person name="Ma J."/>
        </authorList>
    </citation>
    <scope>NUCLEOTIDE SEQUENCE [LARGE SCALE GENOMIC DNA]</scope>
    <source>
        <strain evidence="2 3">JCM 4788</strain>
    </source>
</reference>
<evidence type="ECO:0000313" key="2">
    <source>
        <dbReference type="EMBL" id="GAA0438572.1"/>
    </source>
</evidence>
<evidence type="ECO:0000313" key="3">
    <source>
        <dbReference type="Proteomes" id="UP001500879"/>
    </source>
</evidence>
<proteinExistence type="predicted"/>
<name>A0ABN0Z8E2_9ACTN</name>
<dbReference type="PANTHER" id="PTHR33627">
    <property type="entry name" value="TRANSPOSASE"/>
    <property type="match status" value="1"/>
</dbReference>
<dbReference type="InterPro" id="IPR039365">
    <property type="entry name" value="IS701-like"/>
</dbReference>
<evidence type="ECO:0000259" key="1">
    <source>
        <dbReference type="Pfam" id="PF13546"/>
    </source>
</evidence>
<organism evidence="2 3">
    <name type="scientific">Streptomyces luteireticuli</name>
    <dbReference type="NCBI Taxonomy" id="173858"/>
    <lineage>
        <taxon>Bacteria</taxon>
        <taxon>Bacillati</taxon>
        <taxon>Actinomycetota</taxon>
        <taxon>Actinomycetes</taxon>
        <taxon>Kitasatosporales</taxon>
        <taxon>Streptomycetaceae</taxon>
        <taxon>Streptomyces</taxon>
    </lineage>
</organism>
<sequence length="167" mass="18669">MIDDSGNRKDGTATAHMGRQWLGRWGKTDNCVVTVATVWTDGRVYYPLHAMPYTPAHHFRRGRNDPAFRTKPQLSAALAAHGKEASFPCRAVVTDCAYSVSDDWYFALRDASLAYVVALKPHRSTWAPAHEPHTPVDAACALAWRDAARPGDWTPVQRHFRDGHTET</sequence>
<dbReference type="EMBL" id="BAAABX010000091">
    <property type="protein sequence ID" value="GAA0438572.1"/>
    <property type="molecule type" value="Genomic_DNA"/>
</dbReference>
<dbReference type="InterPro" id="IPR038721">
    <property type="entry name" value="IS701-like_DDE_dom"/>
</dbReference>
<dbReference type="PANTHER" id="PTHR33627:SF1">
    <property type="entry name" value="TRANSPOSASE"/>
    <property type="match status" value="1"/>
</dbReference>
<accession>A0ABN0Z8E2</accession>
<keyword evidence="3" id="KW-1185">Reference proteome</keyword>
<feature type="domain" description="Transposase IS701-like DDE" evidence="1">
    <location>
        <begin position="2"/>
        <end position="138"/>
    </location>
</feature>
<protein>
    <recommendedName>
        <fullName evidence="1">Transposase IS701-like DDE domain-containing protein</fullName>
    </recommendedName>
</protein>
<dbReference type="Pfam" id="PF13546">
    <property type="entry name" value="DDE_5"/>
    <property type="match status" value="1"/>
</dbReference>